<keyword evidence="7 8" id="KW-0067">ATP-binding</keyword>
<organism evidence="12 13">
    <name type="scientific">Daphnia magna</name>
    <dbReference type="NCBI Taxonomy" id="35525"/>
    <lineage>
        <taxon>Eukaryota</taxon>
        <taxon>Metazoa</taxon>
        <taxon>Ecdysozoa</taxon>
        <taxon>Arthropoda</taxon>
        <taxon>Crustacea</taxon>
        <taxon>Branchiopoda</taxon>
        <taxon>Diplostraca</taxon>
        <taxon>Cladocera</taxon>
        <taxon>Anomopoda</taxon>
        <taxon>Daphniidae</taxon>
        <taxon>Daphnia</taxon>
    </lineage>
</organism>
<feature type="domain" description="Protein kinase" evidence="11">
    <location>
        <begin position="939"/>
        <end position="1212"/>
    </location>
</feature>
<keyword evidence="10" id="KW-0812">Transmembrane</keyword>
<feature type="compositionally biased region" description="Basic and acidic residues" evidence="9">
    <location>
        <begin position="142"/>
        <end position="151"/>
    </location>
</feature>
<name>A0ABR0B8L3_9CRUS</name>
<proteinExistence type="inferred from homology"/>
<dbReference type="SUPFAM" id="SSF51261">
    <property type="entry name" value="Duplicated hybrid motif"/>
    <property type="match status" value="1"/>
</dbReference>
<dbReference type="PANTHER" id="PTHR43671:SF13">
    <property type="entry name" value="SERINE_THREONINE-PROTEIN KINASE NEK2"/>
    <property type="match status" value="1"/>
</dbReference>
<dbReference type="PROSITE" id="PS00107">
    <property type="entry name" value="PROTEIN_KINASE_ATP"/>
    <property type="match status" value="1"/>
</dbReference>
<dbReference type="InterPro" id="IPR050660">
    <property type="entry name" value="NEK_Ser/Thr_kinase"/>
</dbReference>
<protein>
    <recommendedName>
        <fullName evidence="3">non-specific serine/threonine protein kinase</fullName>
        <ecNumber evidence="3">2.7.11.1</ecNumber>
    </recommendedName>
</protein>
<dbReference type="InterPro" id="IPR008271">
    <property type="entry name" value="Ser/Thr_kinase_AS"/>
</dbReference>
<feature type="transmembrane region" description="Helical" evidence="10">
    <location>
        <begin position="1251"/>
        <end position="1273"/>
    </location>
</feature>
<dbReference type="PANTHER" id="PTHR43671">
    <property type="entry name" value="SERINE/THREONINE-PROTEIN KINASE NEK"/>
    <property type="match status" value="1"/>
</dbReference>
<comment type="similarity">
    <text evidence="2">Belongs to the protein kinase superfamily. NEK Ser/Thr protein kinase family. NIMA subfamily.</text>
</comment>
<dbReference type="InterPro" id="IPR017441">
    <property type="entry name" value="Protein_kinase_ATP_BS"/>
</dbReference>
<comment type="caution">
    <text evidence="12">The sequence shown here is derived from an EMBL/GenBank/DDBJ whole genome shotgun (WGS) entry which is preliminary data.</text>
</comment>
<evidence type="ECO:0000256" key="10">
    <source>
        <dbReference type="SAM" id="Phobius"/>
    </source>
</evidence>
<evidence type="ECO:0000256" key="7">
    <source>
        <dbReference type="ARBA" id="ARBA00022840"/>
    </source>
</evidence>
<feature type="compositionally biased region" description="Low complexity" evidence="9">
    <location>
        <begin position="1312"/>
        <end position="1332"/>
    </location>
</feature>
<dbReference type="InterPro" id="IPR000719">
    <property type="entry name" value="Prot_kinase_dom"/>
</dbReference>
<dbReference type="InterPro" id="IPR011009">
    <property type="entry name" value="Kinase-like_dom_sf"/>
</dbReference>
<evidence type="ECO:0000256" key="8">
    <source>
        <dbReference type="PROSITE-ProRule" id="PRU10141"/>
    </source>
</evidence>
<feature type="region of interest" description="Disordered" evidence="9">
    <location>
        <begin position="134"/>
        <end position="164"/>
    </location>
</feature>
<feature type="compositionally biased region" description="Low complexity" evidence="9">
    <location>
        <begin position="1280"/>
        <end position="1290"/>
    </location>
</feature>
<feature type="region of interest" description="Disordered" evidence="9">
    <location>
        <begin position="1280"/>
        <end position="1361"/>
    </location>
</feature>
<dbReference type="SMART" id="SM00220">
    <property type="entry name" value="S_TKc"/>
    <property type="match status" value="1"/>
</dbReference>
<dbReference type="InterPro" id="IPR011055">
    <property type="entry name" value="Dup_hybrid_motif"/>
</dbReference>
<dbReference type="PROSITE" id="PS50011">
    <property type="entry name" value="PROTEIN_KINASE_DOM"/>
    <property type="match status" value="1"/>
</dbReference>
<dbReference type="Proteomes" id="UP001234178">
    <property type="component" value="Unassembled WGS sequence"/>
</dbReference>
<dbReference type="EC" id="2.7.11.1" evidence="3"/>
<dbReference type="SMART" id="SM00274">
    <property type="entry name" value="FOLN"/>
    <property type="match status" value="2"/>
</dbReference>
<evidence type="ECO:0000256" key="1">
    <source>
        <dbReference type="ARBA" id="ARBA00004479"/>
    </source>
</evidence>
<evidence type="ECO:0000313" key="13">
    <source>
        <dbReference type="Proteomes" id="UP001234178"/>
    </source>
</evidence>
<evidence type="ECO:0000256" key="9">
    <source>
        <dbReference type="SAM" id="MobiDB-lite"/>
    </source>
</evidence>
<evidence type="ECO:0000259" key="11">
    <source>
        <dbReference type="PROSITE" id="PS50011"/>
    </source>
</evidence>
<gene>
    <name evidence="12" type="ORF">OUZ56_032330</name>
</gene>
<keyword evidence="13" id="KW-1185">Reference proteome</keyword>
<keyword evidence="6" id="KW-0418">Kinase</keyword>
<evidence type="ECO:0000256" key="2">
    <source>
        <dbReference type="ARBA" id="ARBA00010886"/>
    </source>
</evidence>
<dbReference type="Pfam" id="PF00069">
    <property type="entry name" value="Pkinase"/>
    <property type="match status" value="1"/>
</dbReference>
<dbReference type="SUPFAM" id="SSF56112">
    <property type="entry name" value="Protein kinase-like (PK-like)"/>
    <property type="match status" value="1"/>
</dbReference>
<evidence type="ECO:0000256" key="3">
    <source>
        <dbReference type="ARBA" id="ARBA00012513"/>
    </source>
</evidence>
<dbReference type="Gene3D" id="1.10.510.10">
    <property type="entry name" value="Transferase(Phosphotransferase) domain 1"/>
    <property type="match status" value="1"/>
</dbReference>
<keyword evidence="10" id="KW-1133">Transmembrane helix</keyword>
<sequence>MDHDPREHACTFEKLPLTSQEICTGIRRHGHCSSGAGSRSLPLRKRAGQTPGEPHETAPLCLRRCCPRRRPLAGCPIYDSSEIPVDPAYRCNDVDCGPNGYCDAYGYCASTNGSCAGIYCGSGQECRIENGTARCTSSTDGGRPDGGRDGSTDTGPDAQPDSGFSGCRSNSACVGDGAKCLNGTCTAPADQCSDATQCAAGSACVEGVCTPTCSANKACPTGYACDLDKGSARTTRPSAGRPAPPARAGRPVPRNTGSPPAMPTKPARATSSASTAAASPTSALSSSAWSKGSATPAPRGASASATAATSPATRKSPTPARRPTSSTSASRSPRAAKTTTSAARRRTSAPSATPPPARAAAPASEFADRGVARDGGPALPVPRKLERPVGKPAGLFVCTSGMLLAALVEDLDGVGGELAEGDFVVFVVELDAAGVGAERLEHRDRARVVHLDERFNGGADRLAVLVLEEATEELHAARLADFAKDVGEFGESRVADRQTIEGPFHAEGALFEAVKGNRFEGFPGGEARLRVLGTEQIDQQIDRFRPFDPLKQGGNPREAKRRFRGVEAGGRLRRIAERIQQFGRFGGEELAMKIPRPALGVKESGRFCRVKGSWSLCCPSCATCRRRPGCSWAPPSCSPSGPHPRGQALLAQAAAEQEAAEQEARARLAPVPTPTLLHCAAGEFDDDGTCLPMPTEPDLDEGTDAPAFQNGHHEKSGKWSLYEQIPRLPERPADYAAYVYPIPAGMPNGHYVVSGYDLHLDDAHQRRGRNLSHVGHGGLDIPQVKGMPIKMVPMEHQEGDAIVVFTGKYFGTTVITLHTVREAGMLREYLLFFGHLDGPAPGLKLGTPIPEGGIVGFVGDTGSPELVHLHYEVRRMRAHHDDLLDSVRKIGAGHLADDAISIICDPRNHQGEDAIGDLVSMNKAPDQDPMIGRTLGGRFHIRGRLGSGSMGAVYRATQSAVGREVAIKILRNDRTIDDQSKARFLREARTNSLLTSPHTVTVFDFGESEDGELSLAMELLDGESLGQRLARVRRLPYAEAVDFARQALRSLAEAHAKGIIHRDLKPDNLFFARVQGGNENEELVKVLDFGIAKMRREEDRQMNAVETQAGTVFGTPRYMSPEQAQGKTLDARSDLYSLGVILYHMLAGRPPFTDDDAILVMARHIKTPPEPPSQVCPEARIPVELEKIVLRILSKDIEQRPPSADALIQELTRALESSGPVSSGVRSIPAPGRRDDLSGPLPDVRDRAFPIWGYALGAVALLTIVAGGLAIAFRDRTTPTTPVPSATASAKQLPQNDTTIPPVEVLTPDSLPTATAVPSASASAPAKVGPKPTSNGGAAVPATTKPTGKPVPTAGGYEVLN</sequence>
<feature type="binding site" evidence="8">
    <location>
        <position position="968"/>
    </location>
    <ligand>
        <name>ATP</name>
        <dbReference type="ChEBI" id="CHEBI:30616"/>
    </ligand>
</feature>
<evidence type="ECO:0000256" key="5">
    <source>
        <dbReference type="ARBA" id="ARBA00022741"/>
    </source>
</evidence>
<dbReference type="CDD" id="cd14014">
    <property type="entry name" value="STKc_PknB_like"/>
    <property type="match status" value="1"/>
</dbReference>
<feature type="compositionally biased region" description="Low complexity" evidence="9">
    <location>
        <begin position="232"/>
        <end position="254"/>
    </location>
</feature>
<reference evidence="12 13" key="1">
    <citation type="journal article" date="2023" name="Nucleic Acids Res.">
        <title>The hologenome of Daphnia magna reveals possible DNA methylation and microbiome-mediated evolution of the host genome.</title>
        <authorList>
            <person name="Chaturvedi A."/>
            <person name="Li X."/>
            <person name="Dhandapani V."/>
            <person name="Marshall H."/>
            <person name="Kissane S."/>
            <person name="Cuenca-Cambronero M."/>
            <person name="Asole G."/>
            <person name="Calvet F."/>
            <person name="Ruiz-Romero M."/>
            <person name="Marangio P."/>
            <person name="Guigo R."/>
            <person name="Rago D."/>
            <person name="Mirbahai L."/>
            <person name="Eastwood N."/>
            <person name="Colbourne J.K."/>
            <person name="Zhou J."/>
            <person name="Mallon E."/>
            <person name="Orsini L."/>
        </authorList>
    </citation>
    <scope>NUCLEOTIDE SEQUENCE [LARGE SCALE GENOMIC DNA]</scope>
    <source>
        <strain evidence="12">LRV0_1</strain>
    </source>
</reference>
<comment type="subcellular location">
    <subcellularLocation>
        <location evidence="1">Membrane</location>
        <topology evidence="1">Single-pass type I membrane protein</topology>
    </subcellularLocation>
</comment>
<keyword evidence="5 8" id="KW-0547">Nucleotide-binding</keyword>
<feature type="compositionally biased region" description="Low complexity" evidence="9">
    <location>
        <begin position="267"/>
        <end position="342"/>
    </location>
</feature>
<dbReference type="SUPFAM" id="SSF57184">
    <property type="entry name" value="Growth factor receptor domain"/>
    <property type="match status" value="1"/>
</dbReference>
<feature type="region of interest" description="Disordered" evidence="9">
    <location>
        <begin position="231"/>
        <end position="385"/>
    </location>
</feature>
<feature type="region of interest" description="Disordered" evidence="9">
    <location>
        <begin position="1219"/>
        <end position="1239"/>
    </location>
</feature>
<keyword evidence="10" id="KW-0472">Membrane</keyword>
<keyword evidence="4" id="KW-0808">Transferase</keyword>
<dbReference type="Gene3D" id="2.70.70.10">
    <property type="entry name" value="Glucose Permease (Domain IIA)"/>
    <property type="match status" value="1"/>
</dbReference>
<dbReference type="CDD" id="cd12797">
    <property type="entry name" value="M23_peptidase"/>
    <property type="match status" value="1"/>
</dbReference>
<accession>A0ABR0B8L3</accession>
<dbReference type="InterPro" id="IPR003645">
    <property type="entry name" value="Fol_N"/>
</dbReference>
<evidence type="ECO:0000256" key="4">
    <source>
        <dbReference type="ARBA" id="ARBA00022679"/>
    </source>
</evidence>
<dbReference type="Gene3D" id="3.30.200.20">
    <property type="entry name" value="Phosphorylase Kinase, domain 1"/>
    <property type="match status" value="1"/>
</dbReference>
<dbReference type="EMBL" id="JAOYFB010000041">
    <property type="protein sequence ID" value="KAK4044924.1"/>
    <property type="molecule type" value="Genomic_DNA"/>
</dbReference>
<evidence type="ECO:0000313" key="12">
    <source>
        <dbReference type="EMBL" id="KAK4044924.1"/>
    </source>
</evidence>
<dbReference type="PROSITE" id="PS00108">
    <property type="entry name" value="PROTEIN_KINASE_ST"/>
    <property type="match status" value="1"/>
</dbReference>
<evidence type="ECO:0000256" key="6">
    <source>
        <dbReference type="ARBA" id="ARBA00022777"/>
    </source>
</evidence>
<dbReference type="InterPro" id="IPR009030">
    <property type="entry name" value="Growth_fac_rcpt_cys_sf"/>
</dbReference>
<feature type="region of interest" description="Disordered" evidence="9">
    <location>
        <begin position="31"/>
        <end position="55"/>
    </location>
</feature>